<organism evidence="2 3">
    <name type="scientific">Ladona fulva</name>
    <name type="common">Scarce chaser dragonfly</name>
    <name type="synonym">Libellula fulva</name>
    <dbReference type="NCBI Taxonomy" id="123851"/>
    <lineage>
        <taxon>Eukaryota</taxon>
        <taxon>Metazoa</taxon>
        <taxon>Ecdysozoa</taxon>
        <taxon>Arthropoda</taxon>
        <taxon>Hexapoda</taxon>
        <taxon>Insecta</taxon>
        <taxon>Pterygota</taxon>
        <taxon>Palaeoptera</taxon>
        <taxon>Odonata</taxon>
        <taxon>Epiprocta</taxon>
        <taxon>Anisoptera</taxon>
        <taxon>Libelluloidea</taxon>
        <taxon>Libellulidae</taxon>
        <taxon>Ladona</taxon>
    </lineage>
</organism>
<accession>A0A8K0KCK4</accession>
<reference evidence="2" key="2">
    <citation type="submission" date="2017-10" db="EMBL/GenBank/DDBJ databases">
        <title>Ladona fulva Genome sequencing and assembly.</title>
        <authorList>
            <person name="Murali S."/>
            <person name="Richards S."/>
            <person name="Bandaranaike D."/>
            <person name="Bellair M."/>
            <person name="Blankenburg K."/>
            <person name="Chao H."/>
            <person name="Dinh H."/>
            <person name="Doddapaneni H."/>
            <person name="Dugan-Rocha S."/>
            <person name="Elkadiri S."/>
            <person name="Gnanaolivu R."/>
            <person name="Hernandez B."/>
            <person name="Skinner E."/>
            <person name="Javaid M."/>
            <person name="Lee S."/>
            <person name="Li M."/>
            <person name="Ming W."/>
            <person name="Munidasa M."/>
            <person name="Muniz J."/>
            <person name="Nguyen L."/>
            <person name="Hughes D."/>
            <person name="Osuji N."/>
            <person name="Pu L.-L."/>
            <person name="Puazo M."/>
            <person name="Qu C."/>
            <person name="Quiroz J."/>
            <person name="Raj R."/>
            <person name="Weissenberger G."/>
            <person name="Xin Y."/>
            <person name="Zou X."/>
            <person name="Han Y."/>
            <person name="Worley K."/>
            <person name="Muzny D."/>
            <person name="Gibbs R."/>
        </authorList>
    </citation>
    <scope>NUCLEOTIDE SEQUENCE</scope>
    <source>
        <strain evidence="2">Sampled in the wild</strain>
    </source>
</reference>
<keyword evidence="1" id="KW-0812">Transmembrane</keyword>
<protein>
    <recommendedName>
        <fullName evidence="4">Transmembrane protein</fullName>
    </recommendedName>
</protein>
<evidence type="ECO:0000313" key="3">
    <source>
        <dbReference type="Proteomes" id="UP000792457"/>
    </source>
</evidence>
<dbReference type="EMBL" id="KZ308622">
    <property type="protein sequence ID" value="KAG8232487.1"/>
    <property type="molecule type" value="Genomic_DNA"/>
</dbReference>
<gene>
    <name evidence="2" type="ORF">J437_LFUL011256</name>
</gene>
<keyword evidence="1" id="KW-1133">Transmembrane helix</keyword>
<sequence>MAAHIPPRKTGNEAFPGNISFTPLQHIDYFYLERIEGRNVQGDVAQSTNMPKHATAQTNDPTTKEYLKTGKTFPVVFVIVVVLAYMAVALPLDDDFTDSKWNPAPSDPNSFFLLKKLKLKKLLLGK</sequence>
<reference evidence="2" key="1">
    <citation type="submission" date="2013-04" db="EMBL/GenBank/DDBJ databases">
        <authorList>
            <person name="Qu J."/>
            <person name="Murali S.C."/>
            <person name="Bandaranaike D."/>
            <person name="Bellair M."/>
            <person name="Blankenburg K."/>
            <person name="Chao H."/>
            <person name="Dinh H."/>
            <person name="Doddapaneni H."/>
            <person name="Downs B."/>
            <person name="Dugan-Rocha S."/>
            <person name="Elkadiri S."/>
            <person name="Gnanaolivu R.D."/>
            <person name="Hernandez B."/>
            <person name="Javaid M."/>
            <person name="Jayaseelan J.C."/>
            <person name="Lee S."/>
            <person name="Li M."/>
            <person name="Ming W."/>
            <person name="Munidasa M."/>
            <person name="Muniz J."/>
            <person name="Nguyen L."/>
            <person name="Ongeri F."/>
            <person name="Osuji N."/>
            <person name="Pu L.-L."/>
            <person name="Puazo M."/>
            <person name="Qu C."/>
            <person name="Quiroz J."/>
            <person name="Raj R."/>
            <person name="Weissenberger G."/>
            <person name="Xin Y."/>
            <person name="Zou X."/>
            <person name="Han Y."/>
            <person name="Richards S."/>
            <person name="Worley K."/>
            <person name="Muzny D."/>
            <person name="Gibbs R."/>
        </authorList>
    </citation>
    <scope>NUCLEOTIDE SEQUENCE</scope>
    <source>
        <strain evidence="2">Sampled in the wild</strain>
    </source>
</reference>
<feature type="transmembrane region" description="Helical" evidence="1">
    <location>
        <begin position="73"/>
        <end position="92"/>
    </location>
</feature>
<name>A0A8K0KCK4_LADFU</name>
<evidence type="ECO:0000313" key="2">
    <source>
        <dbReference type="EMBL" id="KAG8232487.1"/>
    </source>
</evidence>
<keyword evidence="1" id="KW-0472">Membrane</keyword>
<comment type="caution">
    <text evidence="2">The sequence shown here is derived from an EMBL/GenBank/DDBJ whole genome shotgun (WGS) entry which is preliminary data.</text>
</comment>
<proteinExistence type="predicted"/>
<keyword evidence="3" id="KW-1185">Reference proteome</keyword>
<evidence type="ECO:0000256" key="1">
    <source>
        <dbReference type="SAM" id="Phobius"/>
    </source>
</evidence>
<evidence type="ECO:0008006" key="4">
    <source>
        <dbReference type="Google" id="ProtNLM"/>
    </source>
</evidence>
<dbReference type="AlphaFoldDB" id="A0A8K0KCK4"/>
<dbReference type="Proteomes" id="UP000792457">
    <property type="component" value="Unassembled WGS sequence"/>
</dbReference>